<keyword evidence="9" id="KW-1185">Reference proteome</keyword>
<dbReference type="GO" id="GO:0019350">
    <property type="term" value="P:teichoic acid biosynthetic process"/>
    <property type="evidence" value="ECO:0007669"/>
    <property type="project" value="UniProtKB-KW"/>
</dbReference>
<keyword evidence="3" id="KW-1003">Cell membrane</keyword>
<keyword evidence="5" id="KW-0777">Teichoic acid biosynthesis</keyword>
<comment type="caution">
    <text evidence="8">The sequence shown here is derived from an EMBL/GenBank/DDBJ whole genome shotgun (WGS) entry which is preliminary data.</text>
</comment>
<evidence type="ECO:0000256" key="6">
    <source>
        <dbReference type="ARBA" id="ARBA00023136"/>
    </source>
</evidence>
<keyword evidence="4" id="KW-0808">Transferase</keyword>
<dbReference type="GO" id="GO:0047355">
    <property type="term" value="F:CDP-glycerol glycerophosphotransferase activity"/>
    <property type="evidence" value="ECO:0007669"/>
    <property type="project" value="InterPro"/>
</dbReference>
<dbReference type="RefSeq" id="WP_286136393.1">
    <property type="nucleotide sequence ID" value="NZ_BRPL01000002.1"/>
</dbReference>
<sequence>MNKVDLSVIVACYNVSDTIEECLDSLAATNFPADNMEVLMVDDGSTDSTPEILNRYDYHYSQFKALHKPNGGLSDARNYGIDHSNGKYVVFVDGDDIVPPDAYTDLVYTAETQHSDIVSGFVKRFDSLRNRDSFLHSFAIQDNKYKTTLAKTPSLMYDTTAWNKLYLKSFLNQYRFRFIKDILYEDLPFALATYLKSDNISVINDVVYHWRWRETANSITQSRGDLSNYESRISSLNRCKNELINAGYGEDSLLYQTLMYKVLRIDIANYLENIGNTDEQYIYNVQELTYRFLRDWHLWNSKYMKKLPLKQQIQYYAIKTGNIELLKKYTFTKNIGKFNHSFITNHYHFKIPEISDDVLKHVNMTTNVLRLNQRLSHLSFDPNRGICNGDGMFRIKSLPYVKKLFSSQNVREQITGKLVNLSNHKEMSIKFYRKKTPTYKQLLRHRYGWTNARYLFEFSYPKAIQQLGLGRWKMLVTDTVDHKYTVQGYLGWPKNPNNKILTPFNYHGVNVTNDFDTNVQLTFHAVPLTLIGSNNTNWVKNPQINMDQSLCFEAGIVHPNDVIPILRFNPNSESEENEFDLKGQVVSKNGKTFLKFDPKQVERRFFNHYFTLLLLHLRTNHQIEYQYKASYKKHYGLSYNAKQRVFISYADLDGIKLSFGYRPVIIDKYQLIHKRMLRVSGKLNIVSNDDTNADSFKIELLSRDMQNRYVFNASDINMSLHNQRITFDIPFLNQSLNQLKILKGRYFLKLYLPVNNHVVDLQVKMNHSQKNPRKQLPFKNKDRIYYYVMTSINLDFNVVINQPFSGFLDQKKSYRSIDYSVLYPLMRLLPLKNVMVFDSYWASQFSSNEKSMYEYMQKKHPNIKTVWFFKNRLTPITGNGKRVRVNSLQYWYYLAVAKYIVQNTNMPNQYLKRRGQIETETLHGTFLKHMGFDEPHFKNAGPGTQNKFAMRIRRWDYLVAPSDYMVKTTEHAFDYHQKYIKAGFPRNDELHKHNHQKYIDAIKAKLNIPLNKKVILYAPTFRDNGGFDFPLDLNRMQEHLSDKYVLLVRLHYFVAHSHSFYNQPHFVYDVSDYQNINDLYLISDVLVTDYSSVMFDYAHLMKPIIFYAYDKDWYLNDANRGTYLDYNSQMPGPIVKDETDLIDQINQLDMVKNNYRNQIKQFHDRFAQYGNNGDATAKVVETILNTKSDDLDQEPVNGVIFNKFWHIFKIRNFQSRLLNYLGQILPKRNIMMFESFFGTQFSDNPKAIYNYVKKHYPKYKLYWNVNPEYVDYFKRHHIPYIKRFGYHGIFKQAQAKYWITNARRPFRWDVPRNTILLQTWHGTPLKTIGTDVNLVTMPGNNAHKYHRQVYNDAKRWDYLIAPNMYSNQIMRRAFRKNANQMMLTGYPRNDILINATSEKIRNIKEKLGIPFDRKVVLYAPTWRDNEFIRNGEYTAKLHLDLNQIKERFGNQVTVLIRTHYLIANQLDLSGYGSTAINVSDYEDIAELYLVSDVLITDYSSVMFDYSILKRPIIFFAYDIDQYAGDTRGFYFDFRKQAPGKILTTNHQVINELSNIFNGDWHFDDRYQQFVDRYDRWMDGKSSKRVVEQLLSLNNVSEVTSKQLQESKLNSTMKLADGASMWMEDKDFTDRFDVNFAKNYDQNNDTFNVIKVMQLRSTSFNEKFGMKYALIEHPKMHYRVWVHVDDLIANK</sequence>
<dbReference type="CDD" id="cd00761">
    <property type="entry name" value="Glyco_tranf_GTA_type"/>
    <property type="match status" value="1"/>
</dbReference>
<evidence type="ECO:0000313" key="8">
    <source>
        <dbReference type="EMBL" id="GLB46931.1"/>
    </source>
</evidence>
<reference evidence="8" key="2">
    <citation type="journal article" date="2023" name="PLoS ONE">
        <title>Philodulcilactobacillus myokoensis gen. nov., sp. nov., a fructophilic, acidophilic, and agar-phobic lactic acid bacterium isolated from fermented vegetable extracts.</title>
        <authorList>
            <person name="Kouya T."/>
            <person name="Ishiyama Y."/>
            <person name="Ohashi S."/>
            <person name="Kumakubo R."/>
            <person name="Yamazaki T."/>
            <person name="Otaki T."/>
        </authorList>
    </citation>
    <scope>NUCLEOTIDE SEQUENCE</scope>
    <source>
        <strain evidence="8">WR16-4</strain>
    </source>
</reference>
<dbReference type="Proteomes" id="UP001144204">
    <property type="component" value="Unassembled WGS sequence"/>
</dbReference>
<dbReference type="Gene3D" id="3.40.50.12580">
    <property type="match status" value="2"/>
</dbReference>
<evidence type="ECO:0000256" key="1">
    <source>
        <dbReference type="ARBA" id="ARBA00004202"/>
    </source>
</evidence>
<dbReference type="InterPro" id="IPR051612">
    <property type="entry name" value="Teichoic_Acid_Biosynth"/>
</dbReference>
<feature type="domain" description="Glycosyltransferase 2-like" evidence="7">
    <location>
        <begin position="7"/>
        <end position="174"/>
    </location>
</feature>
<dbReference type="InterPro" id="IPR029044">
    <property type="entry name" value="Nucleotide-diphossugar_trans"/>
</dbReference>
<dbReference type="SUPFAM" id="SSF53756">
    <property type="entry name" value="UDP-Glycosyltransferase/glycogen phosphorylase"/>
    <property type="match status" value="2"/>
</dbReference>
<dbReference type="Pfam" id="PF00535">
    <property type="entry name" value="Glycos_transf_2"/>
    <property type="match status" value="1"/>
</dbReference>
<dbReference type="GO" id="GO:0005886">
    <property type="term" value="C:plasma membrane"/>
    <property type="evidence" value="ECO:0007669"/>
    <property type="project" value="UniProtKB-SubCell"/>
</dbReference>
<dbReference type="PANTHER" id="PTHR37316">
    <property type="entry name" value="TEICHOIC ACID GLYCEROL-PHOSPHATE PRIMASE"/>
    <property type="match status" value="1"/>
</dbReference>
<organism evidence="8 9">
    <name type="scientific">Philodulcilactobacillus myokoensis</name>
    <dbReference type="NCBI Taxonomy" id="2929573"/>
    <lineage>
        <taxon>Bacteria</taxon>
        <taxon>Bacillati</taxon>
        <taxon>Bacillota</taxon>
        <taxon>Bacilli</taxon>
        <taxon>Lactobacillales</taxon>
        <taxon>Lactobacillaceae</taxon>
        <taxon>Philodulcilactobacillus</taxon>
    </lineage>
</organism>
<dbReference type="InterPro" id="IPR043148">
    <property type="entry name" value="TagF_C"/>
</dbReference>
<dbReference type="Gene3D" id="3.90.550.10">
    <property type="entry name" value="Spore Coat Polysaccharide Biosynthesis Protein SpsA, Chain A"/>
    <property type="match status" value="1"/>
</dbReference>
<comment type="subcellular location">
    <subcellularLocation>
        <location evidence="1">Cell membrane</location>
        <topology evidence="1">Peripheral membrane protein</topology>
    </subcellularLocation>
</comment>
<evidence type="ECO:0000256" key="4">
    <source>
        <dbReference type="ARBA" id="ARBA00022679"/>
    </source>
</evidence>
<dbReference type="PANTHER" id="PTHR37316:SF3">
    <property type="entry name" value="TEICHOIC ACID GLYCEROL-PHOSPHATE TRANSFERASE"/>
    <property type="match status" value="1"/>
</dbReference>
<evidence type="ECO:0000256" key="3">
    <source>
        <dbReference type="ARBA" id="ARBA00022475"/>
    </source>
</evidence>
<dbReference type="InterPro" id="IPR001173">
    <property type="entry name" value="Glyco_trans_2-like"/>
</dbReference>
<evidence type="ECO:0000256" key="5">
    <source>
        <dbReference type="ARBA" id="ARBA00022944"/>
    </source>
</evidence>
<dbReference type="InterPro" id="IPR007554">
    <property type="entry name" value="Glycerophosphate_synth"/>
</dbReference>
<proteinExistence type="inferred from homology"/>
<keyword evidence="6" id="KW-0472">Membrane</keyword>
<name>A0A9W6B178_9LACO</name>
<evidence type="ECO:0000259" key="7">
    <source>
        <dbReference type="Pfam" id="PF00535"/>
    </source>
</evidence>
<dbReference type="Gene3D" id="3.40.50.11820">
    <property type="match status" value="2"/>
</dbReference>
<dbReference type="EMBL" id="BRPL01000002">
    <property type="protein sequence ID" value="GLB46931.1"/>
    <property type="molecule type" value="Genomic_DNA"/>
</dbReference>
<accession>A0A9W6B178</accession>
<dbReference type="SUPFAM" id="SSF53448">
    <property type="entry name" value="Nucleotide-diphospho-sugar transferases"/>
    <property type="match status" value="1"/>
</dbReference>
<comment type="similarity">
    <text evidence="2">Belongs to the CDP-glycerol glycerophosphotransferase family.</text>
</comment>
<evidence type="ECO:0000313" key="9">
    <source>
        <dbReference type="Proteomes" id="UP001144204"/>
    </source>
</evidence>
<reference evidence="8" key="1">
    <citation type="submission" date="2022-07" db="EMBL/GenBank/DDBJ databases">
        <authorList>
            <person name="Kouya T."/>
            <person name="Ishiyama Y."/>
        </authorList>
    </citation>
    <scope>NUCLEOTIDE SEQUENCE</scope>
    <source>
        <strain evidence="8">WR16-4</strain>
    </source>
</reference>
<gene>
    <name evidence="8" type="ORF">WR164_09100</name>
</gene>
<protein>
    <recommendedName>
        <fullName evidence="7">Glycosyltransferase 2-like domain-containing protein</fullName>
    </recommendedName>
</protein>
<evidence type="ECO:0000256" key="2">
    <source>
        <dbReference type="ARBA" id="ARBA00010488"/>
    </source>
</evidence>
<dbReference type="Pfam" id="PF04464">
    <property type="entry name" value="Glyphos_transf"/>
    <property type="match status" value="2"/>
</dbReference>
<dbReference type="InterPro" id="IPR043149">
    <property type="entry name" value="TagF_N"/>
</dbReference>